<dbReference type="RefSeq" id="WP_100920142.1">
    <property type="nucleotide sequence ID" value="NZ_CP020370.1"/>
</dbReference>
<accession>A0A2K8UA00</accession>
<evidence type="ECO:0000313" key="2">
    <source>
        <dbReference type="Proteomes" id="UP000232638"/>
    </source>
</evidence>
<dbReference type="Proteomes" id="UP000232638">
    <property type="component" value="Chromosome"/>
</dbReference>
<gene>
    <name evidence="1" type="ORF">THSYN_16640</name>
</gene>
<protein>
    <submittedName>
        <fullName evidence="1">Uncharacterized protein</fullName>
    </submittedName>
</protein>
<dbReference type="OrthoDB" id="8910946at2"/>
<keyword evidence="2" id="KW-1185">Reference proteome</keyword>
<proteinExistence type="predicted"/>
<dbReference type="KEGG" id="tsy:THSYN_16640"/>
<dbReference type="AlphaFoldDB" id="A0A2K8UA00"/>
<name>A0A2K8UA00_9GAMM</name>
<reference evidence="1 2" key="1">
    <citation type="submission" date="2017-03" db="EMBL/GenBank/DDBJ databases">
        <title>Complete genome sequence of Candidatus 'Thiodictyon syntrophicum' sp. nov. strain Cad16T, a photolithoautotroph purple sulfur bacterium isolated from an alpine meromictic lake.</title>
        <authorList>
            <person name="Luedin S.M."/>
            <person name="Pothier J.F."/>
            <person name="Danza F."/>
            <person name="Storelli N."/>
            <person name="Wittwer M."/>
            <person name="Tonolla M."/>
        </authorList>
    </citation>
    <scope>NUCLEOTIDE SEQUENCE [LARGE SCALE GENOMIC DNA]</scope>
    <source>
        <strain evidence="1 2">Cad16T</strain>
    </source>
</reference>
<organism evidence="1 2">
    <name type="scientific">Candidatus Thiodictyon syntrophicum</name>
    <dbReference type="NCBI Taxonomy" id="1166950"/>
    <lineage>
        <taxon>Bacteria</taxon>
        <taxon>Pseudomonadati</taxon>
        <taxon>Pseudomonadota</taxon>
        <taxon>Gammaproteobacteria</taxon>
        <taxon>Chromatiales</taxon>
        <taxon>Chromatiaceae</taxon>
        <taxon>Thiodictyon</taxon>
    </lineage>
</organism>
<evidence type="ECO:0000313" key="1">
    <source>
        <dbReference type="EMBL" id="AUB82410.1"/>
    </source>
</evidence>
<dbReference type="EMBL" id="CP020370">
    <property type="protein sequence ID" value="AUB82410.1"/>
    <property type="molecule type" value="Genomic_DNA"/>
</dbReference>
<sequence>MTTSLIPHYWSTEEALAVVDFLDQLREHIWARYGLRIQEFQAEHYVTLEHTDQGDLFDPGDPMPF</sequence>